<proteinExistence type="predicted"/>
<protein>
    <submittedName>
        <fullName evidence="7">Putative membrane protein</fullName>
    </submittedName>
</protein>
<dbReference type="SUPFAM" id="SSF103481">
    <property type="entry name" value="Multidrug resistance efflux transporter EmrE"/>
    <property type="match status" value="2"/>
</dbReference>
<dbReference type="Proteomes" id="UP000186817">
    <property type="component" value="Unassembled WGS sequence"/>
</dbReference>
<comment type="caution">
    <text evidence="7">The sequence shown here is derived from an EMBL/GenBank/DDBJ whole genome shotgun (WGS) entry which is preliminary data.</text>
</comment>
<dbReference type="OrthoDB" id="306876at2759"/>
<dbReference type="AlphaFoldDB" id="A0A1Q9DNU6"/>
<dbReference type="Pfam" id="PF00892">
    <property type="entry name" value="EamA"/>
    <property type="match status" value="2"/>
</dbReference>
<feature type="transmembrane region" description="Helical" evidence="5">
    <location>
        <begin position="196"/>
        <end position="215"/>
    </location>
</feature>
<dbReference type="InterPro" id="IPR037185">
    <property type="entry name" value="EmrE-like"/>
</dbReference>
<feature type="transmembrane region" description="Helical" evidence="5">
    <location>
        <begin position="135"/>
        <end position="155"/>
    </location>
</feature>
<organism evidence="7 8">
    <name type="scientific">Symbiodinium microadriaticum</name>
    <name type="common">Dinoflagellate</name>
    <name type="synonym">Zooxanthella microadriatica</name>
    <dbReference type="NCBI Taxonomy" id="2951"/>
    <lineage>
        <taxon>Eukaryota</taxon>
        <taxon>Sar</taxon>
        <taxon>Alveolata</taxon>
        <taxon>Dinophyceae</taxon>
        <taxon>Suessiales</taxon>
        <taxon>Symbiodiniaceae</taxon>
        <taxon>Symbiodinium</taxon>
    </lineage>
</organism>
<evidence type="ECO:0000256" key="1">
    <source>
        <dbReference type="ARBA" id="ARBA00004141"/>
    </source>
</evidence>
<name>A0A1Q9DNU6_SYMMI</name>
<feature type="domain" description="EamA" evidence="6">
    <location>
        <begin position="13"/>
        <end position="146"/>
    </location>
</feature>
<comment type="subcellular location">
    <subcellularLocation>
        <location evidence="1">Membrane</location>
        <topology evidence="1">Multi-pass membrane protein</topology>
    </subcellularLocation>
</comment>
<evidence type="ECO:0000256" key="2">
    <source>
        <dbReference type="ARBA" id="ARBA00022692"/>
    </source>
</evidence>
<feature type="transmembrane region" description="Helical" evidence="5">
    <location>
        <begin position="105"/>
        <end position="123"/>
    </location>
</feature>
<reference evidence="7 8" key="1">
    <citation type="submission" date="2016-02" db="EMBL/GenBank/DDBJ databases">
        <title>Genome analysis of coral dinoflagellate symbionts highlights evolutionary adaptations to a symbiotic lifestyle.</title>
        <authorList>
            <person name="Aranda M."/>
            <person name="Li Y."/>
            <person name="Liew Y.J."/>
            <person name="Baumgarten S."/>
            <person name="Simakov O."/>
            <person name="Wilson M."/>
            <person name="Piel J."/>
            <person name="Ashoor H."/>
            <person name="Bougouffa S."/>
            <person name="Bajic V.B."/>
            <person name="Ryu T."/>
            <person name="Ravasi T."/>
            <person name="Bayer T."/>
            <person name="Micklem G."/>
            <person name="Kim H."/>
            <person name="Bhak J."/>
            <person name="Lajeunesse T.C."/>
            <person name="Voolstra C.R."/>
        </authorList>
    </citation>
    <scope>NUCLEOTIDE SEQUENCE [LARGE SCALE GENOMIC DNA]</scope>
    <source>
        <strain evidence="7 8">CCMP2467</strain>
    </source>
</reference>
<feature type="transmembrane region" description="Helical" evidence="5">
    <location>
        <begin position="235"/>
        <end position="252"/>
    </location>
</feature>
<keyword evidence="2 5" id="KW-0812">Transmembrane</keyword>
<keyword evidence="4 5" id="KW-0472">Membrane</keyword>
<evidence type="ECO:0000256" key="4">
    <source>
        <dbReference type="ARBA" id="ARBA00023136"/>
    </source>
</evidence>
<feature type="transmembrane region" description="Helical" evidence="5">
    <location>
        <begin position="167"/>
        <end position="184"/>
    </location>
</feature>
<evidence type="ECO:0000313" key="8">
    <source>
        <dbReference type="Proteomes" id="UP000186817"/>
    </source>
</evidence>
<gene>
    <name evidence="7" type="primary">YMR253C</name>
    <name evidence="7" type="ORF">AK812_SmicGene20916</name>
</gene>
<evidence type="ECO:0000259" key="6">
    <source>
        <dbReference type="Pfam" id="PF00892"/>
    </source>
</evidence>
<feature type="domain" description="EamA" evidence="6">
    <location>
        <begin position="189"/>
        <end position="303"/>
    </location>
</feature>
<dbReference type="PANTHER" id="PTHR22911:SF6">
    <property type="entry name" value="SOLUTE CARRIER FAMILY 35 MEMBER G1"/>
    <property type="match status" value="1"/>
</dbReference>
<evidence type="ECO:0000313" key="7">
    <source>
        <dbReference type="EMBL" id="OLP96810.1"/>
    </source>
</evidence>
<keyword evidence="3 5" id="KW-1133">Transmembrane helix</keyword>
<evidence type="ECO:0000256" key="5">
    <source>
        <dbReference type="SAM" id="Phobius"/>
    </source>
</evidence>
<sequence length="609" mass="66639">MSGPNDQPKQIEGTLLVVGAACVFALVALVVKKDPMPVLLATECRFLVSWVVAVAFMLLYRRQRALYWFGPPASRKWLVLKCASSFFFINLWWKGIQLAPVGDCIAIIYTSPIFTSILSWLLLKEPLLPQFPLQILLVLLGTLLVLDPPALRWLLPSDGTEEEKPRDYTYVFLALAVGCICPIVTRQTRECSWIEVEHVSAALAAAVLCPAMLLVQSWLSGVFPHIPTASRQETFLIVLAALGSFVGIAMETKGYQLAEVGKASMFRYVEVPFAYFLQLVATKEAVRVQALVGSVLIIASCFLGLELPIFGKDQKSEITAPLLRIPGVPEEGQDACLVGKSVLRGGVLLLTKNRSKLLFVPALTAAMGYIDKVHSPTSPVAKLFQSIEPLAFLKERVGRSPSSGGLEASPTQSGTDVTPSSAWFEDFAADSSVDLEKGGGSATSEAFRRPLPSSEKLQRYTIVTSAVSLLKTDWLFQINRHGIQTPAEPTVAIKKLDTVDGFGSGLVTSAIWNVGYACAQEYFVVRDKLSPWSSESTREDADDEANAGGKRIGLLRAMELEELERQPPTNMDGLGSLAQLNQQHGCVLMGFDWPRSRTAFLFILMYGLF</sequence>
<dbReference type="PANTHER" id="PTHR22911">
    <property type="entry name" value="ACYL-MALONYL CONDENSING ENZYME-RELATED"/>
    <property type="match status" value="1"/>
</dbReference>
<dbReference type="InterPro" id="IPR000620">
    <property type="entry name" value="EamA_dom"/>
</dbReference>
<dbReference type="GO" id="GO:0016020">
    <property type="term" value="C:membrane"/>
    <property type="evidence" value="ECO:0007669"/>
    <property type="project" value="UniProtKB-SubCell"/>
</dbReference>
<evidence type="ECO:0000256" key="3">
    <source>
        <dbReference type="ARBA" id="ARBA00022989"/>
    </source>
</evidence>
<feature type="transmembrane region" description="Helical" evidence="5">
    <location>
        <begin position="12"/>
        <end position="31"/>
    </location>
</feature>
<keyword evidence="8" id="KW-1185">Reference proteome</keyword>
<accession>A0A1Q9DNU6</accession>
<dbReference type="EMBL" id="LSRX01000454">
    <property type="protein sequence ID" value="OLP96810.1"/>
    <property type="molecule type" value="Genomic_DNA"/>
</dbReference>